<keyword evidence="1 2" id="KW-0732">Signal</keyword>
<dbReference type="GO" id="GO:0030288">
    <property type="term" value="C:outer membrane-bounded periplasmic space"/>
    <property type="evidence" value="ECO:0007669"/>
    <property type="project" value="TreeGrafter"/>
</dbReference>
<dbReference type="InterPro" id="IPR036907">
    <property type="entry name" value="5'-Nucleotdase_C_sf"/>
</dbReference>
<dbReference type="SUPFAM" id="SSF55816">
    <property type="entry name" value="5'-nucleotidase (syn. UDP-sugar hydrolase), C-terminal domain"/>
    <property type="match status" value="1"/>
</dbReference>
<feature type="domain" description="5'-Nucleotidase C-terminal" evidence="5">
    <location>
        <begin position="378"/>
        <end position="546"/>
    </location>
</feature>
<proteinExistence type="inferred from homology"/>
<comment type="caution">
    <text evidence="6">The sequence shown here is derived from an EMBL/GenBank/DDBJ whole genome shotgun (WGS) entry which is preliminary data.</text>
</comment>
<dbReference type="Pfam" id="PF00149">
    <property type="entry name" value="Metallophos"/>
    <property type="match status" value="1"/>
</dbReference>
<dbReference type="Pfam" id="PF02872">
    <property type="entry name" value="5_nucleotid_C"/>
    <property type="match status" value="1"/>
</dbReference>
<evidence type="ECO:0000256" key="1">
    <source>
        <dbReference type="ARBA" id="ARBA00022729"/>
    </source>
</evidence>
<dbReference type="InterPro" id="IPR029052">
    <property type="entry name" value="Metallo-depent_PP-like"/>
</dbReference>
<evidence type="ECO:0000256" key="3">
    <source>
        <dbReference type="SAM" id="MobiDB-lite"/>
    </source>
</evidence>
<dbReference type="GO" id="GO:0008768">
    <property type="term" value="F:UDP-sugar diphosphatase activity"/>
    <property type="evidence" value="ECO:0007669"/>
    <property type="project" value="TreeGrafter"/>
</dbReference>
<keyword evidence="7" id="KW-1185">Reference proteome</keyword>
<dbReference type="EC" id="3.1.31.-" evidence="6"/>
<dbReference type="GO" id="GO:0004519">
    <property type="term" value="F:endonuclease activity"/>
    <property type="evidence" value="ECO:0007669"/>
    <property type="project" value="UniProtKB-KW"/>
</dbReference>
<dbReference type="Proteomes" id="UP000487268">
    <property type="component" value="Unassembled WGS sequence"/>
</dbReference>
<feature type="chain" id="PRO_5029936295" evidence="2">
    <location>
        <begin position="26"/>
        <end position="582"/>
    </location>
</feature>
<dbReference type="PANTHER" id="PTHR11575">
    <property type="entry name" value="5'-NUCLEOTIDASE-RELATED"/>
    <property type="match status" value="1"/>
</dbReference>
<sequence length="582" mass="62019">MVRRTAVTLLTAGAVLAGIGGTAVAGPAPVDVQLLAITDFHGYLRPYDDAANGQVKLPDGTVLKVGGAAYNAAHLKRLRAGKRNSITFSAGDNFSGWPFEVDAFQDEPTIEVLNALGVRFSATGNHELDVSPRFLKDHMMRGRCSGEVDVDSCFTDSTGRRFKGADFSFLSANIVDARTGRPILKPYNVEWVRGNGGRRIPVGFINLTVTDTPVGSTSYQPGLKALPLVETAAKYAAELRRKGVKAIVANVHEGGQADGAGFNGCNKPSGPVIDFARAATPDIDAIVTGHWHAGFNCQVPDPAGHPRPVVEGLNHGRLISELGLKIDPRSGEVLRERTTAVNHPVTRDIAPAPAVAGIVDYWRARGDRRAAEPVARQTGDLTRTPDAHGESTLGDLAADVQLWTAGRTRAGRADLALVATRPRKGSTPLGRDLPFAKGTAPGDADGTITFGEAWSAYGYGNPVLTVTVTGEQIHQALEQQWQGGRFAPLAVSANVRYRYDAARPEGDRVDPKDVLVGGRPLDLGRDYRLAALAYTLIGADGYPAFAGFRQAYRNQPADHEAFIAYLKAHPTIAPAPLDRVIG</sequence>
<dbReference type="Gene3D" id="3.90.780.10">
    <property type="entry name" value="5'-Nucleotidase, C-terminal domain"/>
    <property type="match status" value="1"/>
</dbReference>
<gene>
    <name evidence="6" type="primary">yhcR_2</name>
    <name evidence="6" type="ORF">ACRB68_53800</name>
</gene>
<name>A0A7K0C1K4_9ACTN</name>
<dbReference type="Gene3D" id="3.60.21.10">
    <property type="match status" value="1"/>
</dbReference>
<dbReference type="GO" id="GO:0009166">
    <property type="term" value="P:nucleotide catabolic process"/>
    <property type="evidence" value="ECO:0007669"/>
    <property type="project" value="InterPro"/>
</dbReference>
<dbReference type="PANTHER" id="PTHR11575:SF24">
    <property type="entry name" value="5'-NUCLEOTIDASE"/>
    <property type="match status" value="1"/>
</dbReference>
<keyword evidence="2 6" id="KW-0378">Hydrolase</keyword>
<evidence type="ECO:0000259" key="4">
    <source>
        <dbReference type="Pfam" id="PF00149"/>
    </source>
</evidence>
<evidence type="ECO:0000256" key="2">
    <source>
        <dbReference type="RuleBase" id="RU362119"/>
    </source>
</evidence>
<dbReference type="RefSeq" id="WP_153536981.1">
    <property type="nucleotide sequence ID" value="NZ_WEGH01000003.1"/>
</dbReference>
<dbReference type="GO" id="GO:0008253">
    <property type="term" value="F:5'-nucleotidase activity"/>
    <property type="evidence" value="ECO:0007669"/>
    <property type="project" value="TreeGrafter"/>
</dbReference>
<protein>
    <submittedName>
        <fullName evidence="6">Endonuclease YhcR</fullName>
        <ecNumber evidence="6">3.1.31.-</ecNumber>
    </submittedName>
</protein>
<dbReference type="AlphaFoldDB" id="A0A7K0C1K4"/>
<dbReference type="PRINTS" id="PR01607">
    <property type="entry name" value="APYRASEFAMLY"/>
</dbReference>
<organism evidence="6 7">
    <name type="scientific">Actinomadura macrotermitis</name>
    <dbReference type="NCBI Taxonomy" id="2585200"/>
    <lineage>
        <taxon>Bacteria</taxon>
        <taxon>Bacillati</taxon>
        <taxon>Actinomycetota</taxon>
        <taxon>Actinomycetes</taxon>
        <taxon>Streptosporangiales</taxon>
        <taxon>Thermomonosporaceae</taxon>
        <taxon>Actinomadura</taxon>
    </lineage>
</organism>
<keyword evidence="2" id="KW-0547">Nucleotide-binding</keyword>
<feature type="region of interest" description="Disordered" evidence="3">
    <location>
        <begin position="370"/>
        <end position="390"/>
    </location>
</feature>
<dbReference type="EMBL" id="WEGH01000003">
    <property type="protein sequence ID" value="MQY07280.1"/>
    <property type="molecule type" value="Genomic_DNA"/>
</dbReference>
<feature type="signal peptide" evidence="2">
    <location>
        <begin position="1"/>
        <end position="25"/>
    </location>
</feature>
<dbReference type="OrthoDB" id="1016457at2"/>
<evidence type="ECO:0000259" key="5">
    <source>
        <dbReference type="Pfam" id="PF02872"/>
    </source>
</evidence>
<dbReference type="InterPro" id="IPR004843">
    <property type="entry name" value="Calcineurin-like_PHP"/>
</dbReference>
<dbReference type="InterPro" id="IPR008334">
    <property type="entry name" value="5'-Nucleotdase_C"/>
</dbReference>
<dbReference type="GO" id="GO:0000166">
    <property type="term" value="F:nucleotide binding"/>
    <property type="evidence" value="ECO:0007669"/>
    <property type="project" value="UniProtKB-KW"/>
</dbReference>
<keyword evidence="6" id="KW-0540">Nuclease</keyword>
<dbReference type="SUPFAM" id="SSF56300">
    <property type="entry name" value="Metallo-dependent phosphatases"/>
    <property type="match status" value="1"/>
</dbReference>
<comment type="similarity">
    <text evidence="2">Belongs to the 5'-nucleotidase family.</text>
</comment>
<evidence type="ECO:0000313" key="7">
    <source>
        <dbReference type="Proteomes" id="UP000487268"/>
    </source>
</evidence>
<dbReference type="InterPro" id="IPR006179">
    <property type="entry name" value="5_nucleotidase/apyrase"/>
</dbReference>
<feature type="domain" description="Calcineurin-like phosphoesterase" evidence="4">
    <location>
        <begin position="34"/>
        <end position="293"/>
    </location>
</feature>
<keyword evidence="6" id="KW-0255">Endonuclease</keyword>
<accession>A0A7K0C1K4</accession>
<evidence type="ECO:0000313" key="6">
    <source>
        <dbReference type="EMBL" id="MQY07280.1"/>
    </source>
</evidence>
<reference evidence="6 7" key="1">
    <citation type="submission" date="2019-10" db="EMBL/GenBank/DDBJ databases">
        <title>Actinomadura rubteroloni sp. nov. and Actinomadura macrotermitis sp. nov., isolated from the gut of fungus growing-termite Macrotermes natalensis.</title>
        <authorList>
            <person name="Benndorf R."/>
            <person name="Martin K."/>
            <person name="Kuefner M."/>
            <person name="De Beer W."/>
            <person name="Kaster A.-K."/>
            <person name="Vollmers J."/>
            <person name="Poulsen M."/>
            <person name="Beemelmanns C."/>
        </authorList>
    </citation>
    <scope>NUCLEOTIDE SEQUENCE [LARGE SCALE GENOMIC DNA]</scope>
    <source>
        <strain evidence="6 7">RB68</strain>
    </source>
</reference>